<dbReference type="GO" id="GO:0005829">
    <property type="term" value="C:cytosol"/>
    <property type="evidence" value="ECO:0007669"/>
    <property type="project" value="TreeGrafter"/>
</dbReference>
<dbReference type="GO" id="GO:0003723">
    <property type="term" value="F:RNA binding"/>
    <property type="evidence" value="ECO:0007669"/>
    <property type="project" value="UniProtKB-UniRule"/>
</dbReference>
<keyword evidence="5" id="KW-1185">Reference proteome</keyword>
<dbReference type="GO" id="GO:0070930">
    <property type="term" value="P:trans-translation-dependent protein tagging"/>
    <property type="evidence" value="ECO:0007669"/>
    <property type="project" value="TreeGrafter"/>
</dbReference>
<dbReference type="PROSITE" id="PS01317">
    <property type="entry name" value="SSRP"/>
    <property type="match status" value="1"/>
</dbReference>
<proteinExistence type="inferred from homology"/>
<protein>
    <recommendedName>
        <fullName evidence="3">SsrA-binding protein</fullName>
    </recommendedName>
    <alternativeName>
        <fullName evidence="3">Small protein B</fullName>
    </alternativeName>
</protein>
<dbReference type="SUPFAM" id="SSF74982">
    <property type="entry name" value="Small protein B (SmpB)"/>
    <property type="match status" value="1"/>
</dbReference>
<dbReference type="NCBIfam" id="NF003843">
    <property type="entry name" value="PRK05422.1"/>
    <property type="match status" value="1"/>
</dbReference>
<dbReference type="Pfam" id="PF01668">
    <property type="entry name" value="SmpB"/>
    <property type="match status" value="1"/>
</dbReference>
<comment type="caution">
    <text evidence="4">The sequence shown here is derived from an EMBL/GenBank/DDBJ whole genome shotgun (WGS) entry which is preliminary data.</text>
</comment>
<dbReference type="InterPro" id="IPR020081">
    <property type="entry name" value="SsrA-bd_prot_CS"/>
</dbReference>
<dbReference type="EMBL" id="JATM01000001">
    <property type="protein sequence ID" value="OOL19551.1"/>
    <property type="molecule type" value="Genomic_DNA"/>
</dbReference>
<dbReference type="Gene3D" id="2.40.280.10">
    <property type="match status" value="1"/>
</dbReference>
<dbReference type="RefSeq" id="WP_077395360.1">
    <property type="nucleotide sequence ID" value="NZ_JATM01000001.1"/>
</dbReference>
<comment type="subcellular location">
    <subcellularLocation>
        <location evidence="3">Cytoplasm</location>
    </subcellularLocation>
    <text evidence="3">The tmRNA-SmpB complex associates with stalled 70S ribosomes.</text>
</comment>
<dbReference type="CDD" id="cd09294">
    <property type="entry name" value="SmpB"/>
    <property type="match status" value="1"/>
</dbReference>
<dbReference type="HAMAP" id="MF_00023">
    <property type="entry name" value="SmpB"/>
    <property type="match status" value="1"/>
</dbReference>
<comment type="function">
    <text evidence="3">Required for rescue of stalled ribosomes mediated by trans-translation. Binds to transfer-messenger RNA (tmRNA), required for stable association of tmRNA with ribosomes. tmRNA and SmpB together mimic tRNA shape, replacing the anticodon stem-loop with SmpB. tmRNA is encoded by the ssrA gene; the 2 termini fold to resemble tRNA(Ala) and it encodes a 'tag peptide', a short internal open reading frame. During trans-translation Ala-aminoacylated tmRNA acts like a tRNA, entering the A-site of stalled ribosomes, displacing the stalled mRNA. The ribosome then switches to translate the ORF on the tmRNA; the nascent peptide is terminated with the 'tag peptide' encoded by the tmRNA and targeted for degradation. The ribosome is freed to recommence translation, which seems to be the essential function of trans-translation.</text>
</comment>
<evidence type="ECO:0000313" key="5">
    <source>
        <dbReference type="Proteomes" id="UP000200980"/>
    </source>
</evidence>
<name>A0A1S8GR90_9PROT</name>
<dbReference type="OrthoDB" id="9805462at2"/>
<organism evidence="4 5">
    <name type="scientific">Bombella intestini</name>
    <dbReference type="NCBI Taxonomy" id="1539051"/>
    <lineage>
        <taxon>Bacteria</taxon>
        <taxon>Pseudomonadati</taxon>
        <taxon>Pseudomonadota</taxon>
        <taxon>Alphaproteobacteria</taxon>
        <taxon>Acetobacterales</taxon>
        <taxon>Acetobacteraceae</taxon>
        <taxon>Bombella</taxon>
    </lineage>
</organism>
<dbReference type="InterPro" id="IPR023620">
    <property type="entry name" value="SmpB"/>
</dbReference>
<evidence type="ECO:0000256" key="3">
    <source>
        <dbReference type="HAMAP-Rule" id="MF_00023"/>
    </source>
</evidence>
<accession>A0A1S8GR90</accession>
<dbReference type="PANTHER" id="PTHR30308:SF2">
    <property type="entry name" value="SSRA-BINDING PROTEIN"/>
    <property type="match status" value="1"/>
</dbReference>
<dbReference type="NCBIfam" id="TIGR00086">
    <property type="entry name" value="smpB"/>
    <property type="match status" value="1"/>
</dbReference>
<evidence type="ECO:0000256" key="2">
    <source>
        <dbReference type="ARBA" id="ARBA00022884"/>
    </source>
</evidence>
<evidence type="ECO:0000256" key="1">
    <source>
        <dbReference type="ARBA" id="ARBA00022490"/>
    </source>
</evidence>
<dbReference type="PANTHER" id="PTHR30308">
    <property type="entry name" value="TMRNA-BINDING COMPONENT OF TRANS-TRANSLATION TAGGING COMPLEX"/>
    <property type="match status" value="1"/>
</dbReference>
<reference evidence="4 5" key="1">
    <citation type="journal article" date="2016" name="PLoS ONE">
        <title>Whole-Genome Sequence Analysis of Bombella intestini LMG 28161T, a Novel Acetic Acid Bacterium Isolated from the Crop of a Red-Tailed Bumble Bee, Bombus lapidarius.</title>
        <authorList>
            <person name="Li L."/>
            <person name="Illeghems K."/>
            <person name="Van Kerrebroeck S."/>
            <person name="Borremans W."/>
            <person name="Cleenwerck I."/>
            <person name="Smagghe G."/>
            <person name="De Vuyst L."/>
            <person name="Vandamme P."/>
        </authorList>
    </citation>
    <scope>NUCLEOTIDE SEQUENCE [LARGE SCALE GENOMIC DNA]</scope>
    <source>
        <strain evidence="4 5">R-52487</strain>
    </source>
</reference>
<dbReference type="InterPro" id="IPR000037">
    <property type="entry name" value="SsrA-bd_prot"/>
</dbReference>
<dbReference type="Proteomes" id="UP000200980">
    <property type="component" value="Unassembled WGS sequence"/>
</dbReference>
<keyword evidence="2 3" id="KW-0694">RNA-binding</keyword>
<sequence>MAASKKKTKGGLISHGIAAQNRKARFNYSILETVEAGLVLKGPEVKSLRMGRATLSEAYAIERDGELWLINSYIPEYQGGVLSRFDTRAPRKLLLHRKQLAKYIGEITKAGASLVPLDIHFNARGVAKVTLGLGKGRKKEDKRHAIADRDWQRDKARLLRNKGRGDY</sequence>
<evidence type="ECO:0000313" key="4">
    <source>
        <dbReference type="EMBL" id="OOL19551.1"/>
    </source>
</evidence>
<dbReference type="AlphaFoldDB" id="A0A1S8GR90"/>
<comment type="similarity">
    <text evidence="3">Belongs to the SmpB family.</text>
</comment>
<gene>
    <name evidence="3" type="primary">smpB</name>
    <name evidence="4" type="ORF">AL01_00740</name>
</gene>
<dbReference type="GO" id="GO:0070929">
    <property type="term" value="P:trans-translation"/>
    <property type="evidence" value="ECO:0007669"/>
    <property type="project" value="UniProtKB-UniRule"/>
</dbReference>
<dbReference type="STRING" id="1539051.AL01_00740"/>
<keyword evidence="1 3" id="KW-0963">Cytoplasm</keyword>